<reference evidence="2 3" key="1">
    <citation type="journal article" date="2016" name="Nat. Commun.">
        <title>Thousands of microbial genomes shed light on interconnected biogeochemical processes in an aquifer system.</title>
        <authorList>
            <person name="Anantharaman K."/>
            <person name="Brown C.T."/>
            <person name="Hug L.A."/>
            <person name="Sharon I."/>
            <person name="Castelle C.J."/>
            <person name="Probst A.J."/>
            <person name="Thomas B.C."/>
            <person name="Singh A."/>
            <person name="Wilkins M.J."/>
            <person name="Karaoz U."/>
            <person name="Brodie E.L."/>
            <person name="Williams K.H."/>
            <person name="Hubbard S.S."/>
            <person name="Banfield J.F."/>
        </authorList>
    </citation>
    <scope>NUCLEOTIDE SEQUENCE [LARGE SCALE GENOMIC DNA]</scope>
</reference>
<dbReference type="Proteomes" id="UP000177777">
    <property type="component" value="Unassembled WGS sequence"/>
</dbReference>
<gene>
    <name evidence="2" type="ORF">A3D42_00200</name>
</gene>
<evidence type="ECO:0000313" key="3">
    <source>
        <dbReference type="Proteomes" id="UP000177777"/>
    </source>
</evidence>
<accession>A0A1F6W7B8</accession>
<dbReference type="EMBL" id="MFUE01000012">
    <property type="protein sequence ID" value="OGI77692.1"/>
    <property type="molecule type" value="Genomic_DNA"/>
</dbReference>
<comment type="caution">
    <text evidence="2">The sequence shown here is derived from an EMBL/GenBank/DDBJ whole genome shotgun (WGS) entry which is preliminary data.</text>
</comment>
<protein>
    <submittedName>
        <fullName evidence="2">Uncharacterized protein</fullName>
    </submittedName>
</protein>
<evidence type="ECO:0000313" key="2">
    <source>
        <dbReference type="EMBL" id="OGI77692.1"/>
    </source>
</evidence>
<sequence>MTIENKPGKKSNISEAELSAKAEKKPGISEESRRLCIQILERYFENPQKVFVFIPEMAGRLSPLYQQPIAVSEIKDVYLANPDKPHFFAALVLGLDGKTRSEIAESLKFSPTKRREIAQYFWSPAIIKILKWRMRSK</sequence>
<name>A0A1F6W7B8_9BACT</name>
<feature type="region of interest" description="Disordered" evidence="1">
    <location>
        <begin position="1"/>
        <end position="24"/>
    </location>
</feature>
<evidence type="ECO:0000256" key="1">
    <source>
        <dbReference type="SAM" id="MobiDB-lite"/>
    </source>
</evidence>
<proteinExistence type="predicted"/>
<dbReference type="AlphaFoldDB" id="A0A1F6W7B8"/>
<organism evidence="2 3">
    <name type="scientific">Candidatus Nomurabacteria bacterium RIFCSPHIGHO2_02_FULL_41_18</name>
    <dbReference type="NCBI Taxonomy" id="1801754"/>
    <lineage>
        <taxon>Bacteria</taxon>
        <taxon>Candidatus Nomuraibacteriota</taxon>
    </lineage>
</organism>
<dbReference type="STRING" id="1801754.A3D42_00200"/>